<dbReference type="InterPro" id="IPR012902">
    <property type="entry name" value="N_methyl_site"/>
</dbReference>
<dbReference type="GO" id="GO:0015628">
    <property type="term" value="P:protein secretion by the type II secretion system"/>
    <property type="evidence" value="ECO:0007669"/>
    <property type="project" value="InterPro"/>
</dbReference>
<dbReference type="InterPro" id="IPR022346">
    <property type="entry name" value="T2SS_GspH"/>
</dbReference>
<dbReference type="InterPro" id="IPR045584">
    <property type="entry name" value="Pilin-like"/>
</dbReference>
<dbReference type="GO" id="GO:0005886">
    <property type="term" value="C:plasma membrane"/>
    <property type="evidence" value="ECO:0007669"/>
    <property type="project" value="UniProtKB-SubCell"/>
</dbReference>
<evidence type="ECO:0000256" key="8">
    <source>
        <dbReference type="ARBA" id="ARBA00023136"/>
    </source>
</evidence>
<dbReference type="EMBL" id="CP003190">
    <property type="protein sequence ID" value="AGL87028.1"/>
    <property type="molecule type" value="Genomic_DNA"/>
</dbReference>
<evidence type="ECO:0000256" key="7">
    <source>
        <dbReference type="ARBA" id="ARBA00022989"/>
    </source>
</evidence>
<evidence type="ECO:0000256" key="1">
    <source>
        <dbReference type="ARBA" id="ARBA00004377"/>
    </source>
</evidence>
<organism evidence="12 13">
    <name type="scientific">Pseudomonas protegens (strain DSM 19095 / LMG 27888 / CFBP 6595 / CHA0)</name>
    <dbReference type="NCBI Taxonomy" id="1124983"/>
    <lineage>
        <taxon>Bacteria</taxon>
        <taxon>Pseudomonadati</taxon>
        <taxon>Pseudomonadota</taxon>
        <taxon>Gammaproteobacteria</taxon>
        <taxon>Pseudomonadales</taxon>
        <taxon>Pseudomonadaceae</taxon>
        <taxon>Pseudomonas</taxon>
    </lineage>
</organism>
<evidence type="ECO:0000256" key="10">
    <source>
        <dbReference type="ARBA" id="ARBA00030775"/>
    </source>
</evidence>
<evidence type="ECO:0000313" key="12">
    <source>
        <dbReference type="EMBL" id="AGL87028.1"/>
    </source>
</evidence>
<evidence type="ECO:0000259" key="11">
    <source>
        <dbReference type="Pfam" id="PF12019"/>
    </source>
</evidence>
<dbReference type="GO" id="GO:0015627">
    <property type="term" value="C:type II protein secretion system complex"/>
    <property type="evidence" value="ECO:0007669"/>
    <property type="project" value="InterPro"/>
</dbReference>
<dbReference type="HOGENOM" id="CLU_084761_5_2_6"/>
<dbReference type="Pfam" id="PF07963">
    <property type="entry name" value="N_methyl"/>
    <property type="match status" value="1"/>
</dbReference>
<evidence type="ECO:0000256" key="3">
    <source>
        <dbReference type="ARBA" id="ARBA00022475"/>
    </source>
</evidence>
<dbReference type="SUPFAM" id="SSF54523">
    <property type="entry name" value="Pili subunits"/>
    <property type="match status" value="1"/>
</dbReference>
<dbReference type="KEGG" id="pprc:PFLCHA0_c52900"/>
<dbReference type="NCBIfam" id="TIGR02532">
    <property type="entry name" value="IV_pilin_GFxxxE"/>
    <property type="match status" value="1"/>
</dbReference>
<dbReference type="Pfam" id="PF12019">
    <property type="entry name" value="GspH"/>
    <property type="match status" value="1"/>
</dbReference>
<keyword evidence="4" id="KW-0488">Methylation</keyword>
<evidence type="ECO:0000313" key="13">
    <source>
        <dbReference type="Proteomes" id="UP000013940"/>
    </source>
</evidence>
<evidence type="ECO:0000256" key="5">
    <source>
        <dbReference type="ARBA" id="ARBA00022519"/>
    </source>
</evidence>
<feature type="domain" description="General secretion pathway GspH" evidence="11">
    <location>
        <begin position="51"/>
        <end position="153"/>
    </location>
</feature>
<evidence type="ECO:0000256" key="2">
    <source>
        <dbReference type="ARBA" id="ARBA00021549"/>
    </source>
</evidence>
<evidence type="ECO:0000256" key="4">
    <source>
        <dbReference type="ARBA" id="ARBA00022481"/>
    </source>
</evidence>
<comment type="subcellular location">
    <subcellularLocation>
        <location evidence="1">Cell inner membrane</location>
        <topology evidence="1">Single-pass membrane protein</topology>
    </subcellularLocation>
</comment>
<proteinExistence type="inferred from homology"/>
<reference evidence="13" key="1">
    <citation type="journal article" date="2014" name="Genome Announc.">
        <title>Full-genome sequence of the plant growth-promoting bacterium Pseudomonas protegens CHA0.</title>
        <authorList>
            <person name="Jousset A."/>
            <person name="Schuldes J."/>
            <person name="Keel C."/>
            <person name="Maurhofer M."/>
            <person name="Daniel R."/>
            <person name="Scheu S."/>
            <person name="Thuermer A."/>
        </authorList>
    </citation>
    <scope>NUCLEOTIDE SEQUENCE [LARGE SCALE GENOMIC DNA]</scope>
    <source>
        <strain evidence="13">DSM 19095 / LMG 27888 / CFBP 6595 / CHA0</strain>
    </source>
</reference>
<name>A0A2C9EU74_PSEPH</name>
<dbReference type="Gene3D" id="3.55.40.10">
    <property type="entry name" value="minor pseudopilin epsh domain"/>
    <property type="match status" value="1"/>
</dbReference>
<keyword evidence="8" id="KW-0472">Membrane</keyword>
<keyword evidence="3" id="KW-1003">Cell membrane</keyword>
<protein>
    <recommendedName>
        <fullName evidence="2">Type II secretion system protein H</fullName>
    </recommendedName>
    <alternativeName>
        <fullName evidence="10">General secretion pathway protein H</fullName>
    </alternativeName>
</protein>
<accession>A0A2C9EU74</accession>
<sequence length="163" mass="17555">MTLPRPAMNLHTKGFTLLELLVALAIAALLLGLVVPAYRTTVQRVRADTEINQLHQALAYARLEAINRRQRVGIRPAAKDAPWNGELMVYAGQDPGGNVLRVVPAISPGATLTLTSDDHSIDFNRLGGLAASDALHIVYGLDQQRRVISVCLNGRVIAAENCG</sequence>
<keyword evidence="6" id="KW-0812">Transmembrane</keyword>
<keyword evidence="5" id="KW-0997">Cell inner membrane</keyword>
<dbReference type="AlphaFoldDB" id="A0A2C9EU74"/>
<dbReference type="Proteomes" id="UP000013940">
    <property type="component" value="Chromosome"/>
</dbReference>
<keyword evidence="7" id="KW-1133">Transmembrane helix</keyword>
<gene>
    <name evidence="12" type="ORF">PFLCHA0_c52900</name>
</gene>
<evidence type="ECO:0000256" key="9">
    <source>
        <dbReference type="ARBA" id="ARBA00025772"/>
    </source>
</evidence>
<evidence type="ECO:0000256" key="6">
    <source>
        <dbReference type="ARBA" id="ARBA00022692"/>
    </source>
</evidence>
<dbReference type="eggNOG" id="COG4970">
    <property type="taxonomic scope" value="Bacteria"/>
</dbReference>
<dbReference type="PROSITE" id="PS00409">
    <property type="entry name" value="PROKAR_NTER_METHYL"/>
    <property type="match status" value="1"/>
</dbReference>
<comment type="similarity">
    <text evidence="9">Belongs to the GSP H family.</text>
</comment>